<proteinExistence type="predicted"/>
<keyword evidence="3" id="KW-0479">Metal-binding</keyword>
<evidence type="ECO:0000256" key="7">
    <source>
        <dbReference type="PROSITE-ProRule" id="PRU00175"/>
    </source>
</evidence>
<name>A0ABD3JH01_EUCGL</name>
<keyword evidence="11" id="KW-1185">Reference proteome</keyword>
<evidence type="ECO:0000256" key="2">
    <source>
        <dbReference type="ARBA" id="ARBA00022454"/>
    </source>
</evidence>
<dbReference type="InterPro" id="IPR001357">
    <property type="entry name" value="BRCT_dom"/>
</dbReference>
<dbReference type="Pfam" id="PF00097">
    <property type="entry name" value="zf-C3HC4"/>
    <property type="match status" value="1"/>
</dbReference>
<keyword evidence="4 7" id="KW-0863">Zinc-finger</keyword>
<evidence type="ECO:0000256" key="5">
    <source>
        <dbReference type="ARBA" id="ARBA00022833"/>
    </source>
</evidence>
<dbReference type="Pfam" id="PF12738">
    <property type="entry name" value="PTCB-BRCT"/>
    <property type="match status" value="1"/>
</dbReference>
<dbReference type="Gene3D" id="3.40.50.10190">
    <property type="entry name" value="BRCT domain"/>
    <property type="match status" value="1"/>
</dbReference>
<dbReference type="SMART" id="SM00184">
    <property type="entry name" value="RING"/>
    <property type="match status" value="1"/>
</dbReference>
<dbReference type="InterPro" id="IPR018957">
    <property type="entry name" value="Znf_C3HC4_RING-type"/>
</dbReference>
<dbReference type="PANTHER" id="PTHR47776">
    <property type="entry name" value="F5A8.9 PROTEIN"/>
    <property type="match status" value="1"/>
</dbReference>
<dbReference type="SMART" id="SM00292">
    <property type="entry name" value="BRCT"/>
    <property type="match status" value="1"/>
</dbReference>
<reference evidence="10 11" key="1">
    <citation type="submission" date="2024-11" db="EMBL/GenBank/DDBJ databases">
        <title>Chromosome-level genome assembly of Eucalyptus globulus Labill. provides insights into its genome evolution.</title>
        <authorList>
            <person name="Li X."/>
        </authorList>
    </citation>
    <scope>NUCLEOTIDE SEQUENCE [LARGE SCALE GENOMIC DNA]</scope>
    <source>
        <strain evidence="10">CL2024</strain>
        <tissue evidence="10">Fresh tender leaves</tissue>
    </source>
</reference>
<protein>
    <recommendedName>
        <fullName evidence="6">RING-type E3 ubiquitin transferase BRCA1</fullName>
    </recommendedName>
</protein>
<evidence type="ECO:0000256" key="4">
    <source>
        <dbReference type="ARBA" id="ARBA00022771"/>
    </source>
</evidence>
<gene>
    <name evidence="10" type="ORF">ACJRO7_035615</name>
</gene>
<dbReference type="Proteomes" id="UP001634007">
    <property type="component" value="Unassembled WGS sequence"/>
</dbReference>
<dbReference type="InterPro" id="IPR017907">
    <property type="entry name" value="Znf_RING_CS"/>
</dbReference>
<evidence type="ECO:0000256" key="1">
    <source>
        <dbReference type="ARBA" id="ARBA00004286"/>
    </source>
</evidence>
<dbReference type="InterPro" id="IPR001841">
    <property type="entry name" value="Znf_RING"/>
</dbReference>
<feature type="domain" description="RING-type" evidence="8">
    <location>
        <begin position="351"/>
        <end position="396"/>
    </location>
</feature>
<dbReference type="InterPro" id="IPR036420">
    <property type="entry name" value="BRCT_dom_sf"/>
</dbReference>
<dbReference type="AlphaFoldDB" id="A0ABD3JH01"/>
<dbReference type="PROSITE" id="PS50089">
    <property type="entry name" value="ZF_RING_2"/>
    <property type="match status" value="1"/>
</dbReference>
<dbReference type="SUPFAM" id="SSF57903">
    <property type="entry name" value="FYVE/PHD zinc finger"/>
    <property type="match status" value="1"/>
</dbReference>
<keyword evidence="5" id="KW-0862">Zinc</keyword>
<dbReference type="PROSITE" id="PS00518">
    <property type="entry name" value="ZF_RING_1"/>
    <property type="match status" value="1"/>
</dbReference>
<evidence type="ECO:0000313" key="11">
    <source>
        <dbReference type="Proteomes" id="UP001634007"/>
    </source>
</evidence>
<evidence type="ECO:0000313" key="10">
    <source>
        <dbReference type="EMBL" id="KAL3723461.1"/>
    </source>
</evidence>
<dbReference type="InterPro" id="IPR011011">
    <property type="entry name" value="Znf_FYVE_PHD"/>
</dbReference>
<dbReference type="PROSITE" id="PS50172">
    <property type="entry name" value="BRCT"/>
    <property type="match status" value="1"/>
</dbReference>
<organism evidence="10 11">
    <name type="scientific">Eucalyptus globulus</name>
    <name type="common">Tasmanian blue gum</name>
    <dbReference type="NCBI Taxonomy" id="34317"/>
    <lineage>
        <taxon>Eukaryota</taxon>
        <taxon>Viridiplantae</taxon>
        <taxon>Streptophyta</taxon>
        <taxon>Embryophyta</taxon>
        <taxon>Tracheophyta</taxon>
        <taxon>Spermatophyta</taxon>
        <taxon>Magnoliopsida</taxon>
        <taxon>eudicotyledons</taxon>
        <taxon>Gunneridae</taxon>
        <taxon>Pentapetalae</taxon>
        <taxon>rosids</taxon>
        <taxon>malvids</taxon>
        <taxon>Myrtales</taxon>
        <taxon>Myrtaceae</taxon>
        <taxon>Myrtoideae</taxon>
        <taxon>Eucalypteae</taxon>
        <taxon>Eucalyptus</taxon>
    </lineage>
</organism>
<dbReference type="PANTHER" id="PTHR47776:SF2">
    <property type="entry name" value="RING-TYPE E3 UBIQUITIN TRANSFERASE BRCA1"/>
    <property type="match status" value="1"/>
</dbReference>
<feature type="domain" description="BRCT" evidence="9">
    <location>
        <begin position="5"/>
        <end position="96"/>
    </location>
</feature>
<dbReference type="GO" id="GO:0005694">
    <property type="term" value="C:chromosome"/>
    <property type="evidence" value="ECO:0007669"/>
    <property type="project" value="UniProtKB-SubCell"/>
</dbReference>
<evidence type="ECO:0000259" key="8">
    <source>
        <dbReference type="PROSITE" id="PS50089"/>
    </source>
</evidence>
<accession>A0ABD3JH01</accession>
<evidence type="ECO:0000256" key="3">
    <source>
        <dbReference type="ARBA" id="ARBA00022723"/>
    </source>
</evidence>
<evidence type="ECO:0000256" key="6">
    <source>
        <dbReference type="ARBA" id="ARBA00031556"/>
    </source>
</evidence>
<sequence length="501" mass="56276">MESFLVAGPVRGVESVVASVSGYHGAERFDLIKLISSMGASYVGAMSSSTTHLVCRRFEGQKYDLARKFKTHVVNHRWVEECIKQGKRVPEHPYTWESGEEVGSLLLPVPVNSKPYITRKKHKVLSDRSNFASASRRQVADSAFEDNRSDIWTDSHLLKECPELNRSSRRLLRGKRIITPHEESHLSPSMCFGRREMKSFSGNGDSSYAESSKRGRNLVKRNAKREALKLTASDSDQECYVVGGDDKYGDITSPSEQLNGKFVSTRKGATQNGPYGHEGAINGIIEDVDEIEDRNYDHQPSPDDSIRKDLPDSLERVSKDEPNAEKLSLEIDDVGQTDYVKCLPSSVELSCVICWTEYSSTRGILPCGHRFCYSCIRNWSDHMSSRKKTSTCPLCKTSFVSITKVEDSSGSEQKIYSQTIPHDQSTSEVYVVTDQGRTSSRAESFGAQVCSECRSREPVDLLISCHLCHTRCIHSYCLDPPLLPWTCVHCKDLQMLFHLPH</sequence>
<keyword evidence="2" id="KW-0158">Chromosome</keyword>
<dbReference type="InterPro" id="IPR013083">
    <property type="entry name" value="Znf_RING/FYVE/PHD"/>
</dbReference>
<comment type="caution">
    <text evidence="10">The sequence shown here is derived from an EMBL/GenBank/DDBJ whole genome shotgun (WGS) entry which is preliminary data.</text>
</comment>
<dbReference type="Gene3D" id="3.30.40.10">
    <property type="entry name" value="Zinc/RING finger domain, C3HC4 (zinc finger)"/>
    <property type="match status" value="1"/>
</dbReference>
<dbReference type="SUPFAM" id="SSF57850">
    <property type="entry name" value="RING/U-box"/>
    <property type="match status" value="1"/>
</dbReference>
<comment type="subcellular location">
    <subcellularLocation>
        <location evidence="1">Chromosome</location>
    </subcellularLocation>
</comment>
<evidence type="ECO:0000259" key="9">
    <source>
        <dbReference type="PROSITE" id="PS50172"/>
    </source>
</evidence>
<dbReference type="EMBL" id="JBJKBG010000009">
    <property type="protein sequence ID" value="KAL3723461.1"/>
    <property type="molecule type" value="Genomic_DNA"/>
</dbReference>
<dbReference type="GO" id="GO:0008270">
    <property type="term" value="F:zinc ion binding"/>
    <property type="evidence" value="ECO:0007669"/>
    <property type="project" value="UniProtKB-KW"/>
</dbReference>
<dbReference type="SUPFAM" id="SSF52113">
    <property type="entry name" value="BRCT domain"/>
    <property type="match status" value="1"/>
</dbReference>